<dbReference type="InterPro" id="IPR051122">
    <property type="entry name" value="SDR_DHRS6-like"/>
</dbReference>
<dbReference type="EC" id="1.1.1.100" evidence="3"/>
<dbReference type="SUPFAM" id="SSF51735">
    <property type="entry name" value="NAD(P)-binding Rossmann-fold domains"/>
    <property type="match status" value="1"/>
</dbReference>
<dbReference type="PRINTS" id="PR00080">
    <property type="entry name" value="SDRFAMILY"/>
</dbReference>
<keyword evidence="4" id="KW-1185">Reference proteome</keyword>
<accession>A0A841AIB5</accession>
<evidence type="ECO:0000313" key="3">
    <source>
        <dbReference type="EMBL" id="MBB5842184.1"/>
    </source>
</evidence>
<comment type="caution">
    <text evidence="3">The sequence shown here is derived from an EMBL/GenBank/DDBJ whole genome shotgun (WGS) entry which is preliminary data.</text>
</comment>
<dbReference type="InterPro" id="IPR002347">
    <property type="entry name" value="SDR_fam"/>
</dbReference>
<protein>
    <submittedName>
        <fullName evidence="3">3-oxoacyl-[acyl-carrier protein] reductase</fullName>
        <ecNumber evidence="3">1.1.1.100</ecNumber>
    </submittedName>
</protein>
<evidence type="ECO:0000256" key="1">
    <source>
        <dbReference type="ARBA" id="ARBA00006484"/>
    </source>
</evidence>
<dbReference type="PANTHER" id="PTHR43477:SF1">
    <property type="entry name" value="DIHYDROANTICAPSIN 7-DEHYDROGENASE"/>
    <property type="match status" value="1"/>
</dbReference>
<name>A0A841AIB5_9MICO</name>
<reference evidence="3 4" key="1">
    <citation type="submission" date="2020-08" db="EMBL/GenBank/DDBJ databases">
        <title>Sequencing the genomes of 1000 actinobacteria strains.</title>
        <authorList>
            <person name="Klenk H.-P."/>
        </authorList>
    </citation>
    <scope>NUCLEOTIDE SEQUENCE [LARGE SCALE GENOMIC DNA]</scope>
    <source>
        <strain evidence="3 4">DSM 105784</strain>
    </source>
</reference>
<dbReference type="InterPro" id="IPR020904">
    <property type="entry name" value="Sc_DH/Rdtase_CS"/>
</dbReference>
<evidence type="ECO:0000313" key="4">
    <source>
        <dbReference type="Proteomes" id="UP000536685"/>
    </source>
</evidence>
<dbReference type="PROSITE" id="PS00061">
    <property type="entry name" value="ADH_SHORT"/>
    <property type="match status" value="1"/>
</dbReference>
<evidence type="ECO:0000256" key="2">
    <source>
        <dbReference type="ARBA" id="ARBA00023002"/>
    </source>
</evidence>
<dbReference type="Proteomes" id="UP000536685">
    <property type="component" value="Unassembled WGS sequence"/>
</dbReference>
<gene>
    <name evidence="3" type="ORF">HD599_000507</name>
</gene>
<dbReference type="PANTHER" id="PTHR43477">
    <property type="entry name" value="DIHYDROANTICAPSIN 7-DEHYDROGENASE"/>
    <property type="match status" value="1"/>
</dbReference>
<keyword evidence="2 3" id="KW-0560">Oxidoreductase</keyword>
<sequence>MTRHVVVITGGAGDIGRALAAEYLAAGSEVHLVDRNPDVMQIAADSGATGHVVDLTDADAVAVLGTIVRVDVLITAVGAWPLLAFDDLTPRVWASQIDINLNSTYYAVHTLRHGLRAAVGSVVAVSSAVALKGHPQMASYAAAKAGVIGMVKALALALGPDGVRVNAVAPGLVTTPAQQEMWGAERSAAFRATRALDRDIATADVVSSVMFLASAGASSITGQTLVVDGGTVLH</sequence>
<proteinExistence type="inferred from homology"/>
<dbReference type="Gene3D" id="3.40.50.720">
    <property type="entry name" value="NAD(P)-binding Rossmann-like Domain"/>
    <property type="match status" value="1"/>
</dbReference>
<dbReference type="Pfam" id="PF13561">
    <property type="entry name" value="adh_short_C2"/>
    <property type="match status" value="1"/>
</dbReference>
<dbReference type="RefSeq" id="WP_184233359.1">
    <property type="nucleotide sequence ID" value="NZ_JACHMJ010000001.1"/>
</dbReference>
<dbReference type="InterPro" id="IPR036291">
    <property type="entry name" value="NAD(P)-bd_dom_sf"/>
</dbReference>
<dbReference type="AlphaFoldDB" id="A0A841AIB5"/>
<dbReference type="PRINTS" id="PR00081">
    <property type="entry name" value="GDHRDH"/>
</dbReference>
<dbReference type="EMBL" id="JACHMJ010000001">
    <property type="protein sequence ID" value="MBB5842184.1"/>
    <property type="molecule type" value="Genomic_DNA"/>
</dbReference>
<dbReference type="GO" id="GO:0004316">
    <property type="term" value="F:3-oxoacyl-[acyl-carrier-protein] reductase (NADPH) activity"/>
    <property type="evidence" value="ECO:0007669"/>
    <property type="project" value="UniProtKB-EC"/>
</dbReference>
<comment type="similarity">
    <text evidence="1">Belongs to the short-chain dehydrogenases/reductases (SDR) family.</text>
</comment>
<organism evidence="3 4">
    <name type="scientific">Conyzicola lurida</name>
    <dbReference type="NCBI Taxonomy" id="1172621"/>
    <lineage>
        <taxon>Bacteria</taxon>
        <taxon>Bacillati</taxon>
        <taxon>Actinomycetota</taxon>
        <taxon>Actinomycetes</taxon>
        <taxon>Micrococcales</taxon>
        <taxon>Microbacteriaceae</taxon>
        <taxon>Conyzicola</taxon>
    </lineage>
</organism>
<dbReference type="CDD" id="cd05233">
    <property type="entry name" value="SDR_c"/>
    <property type="match status" value="1"/>
</dbReference>